<dbReference type="Pfam" id="PF03259">
    <property type="entry name" value="Robl_LC7"/>
    <property type="match status" value="1"/>
</dbReference>
<proteinExistence type="predicted"/>
<dbReference type="InterPro" id="IPR053141">
    <property type="entry name" value="Mycobact_SerProt_Inhib_Rv3364c"/>
</dbReference>
<gene>
    <name evidence="2" type="ORF">ITX44_15120</name>
</gene>
<organism evidence="2 3">
    <name type="scientific">Actinacidiphila acididurans</name>
    <dbReference type="NCBI Taxonomy" id="2784346"/>
    <lineage>
        <taxon>Bacteria</taxon>
        <taxon>Bacillati</taxon>
        <taxon>Actinomycetota</taxon>
        <taxon>Actinomycetes</taxon>
        <taxon>Kitasatosporales</taxon>
        <taxon>Streptomycetaceae</taxon>
        <taxon>Actinacidiphila</taxon>
    </lineage>
</organism>
<evidence type="ECO:0000313" key="2">
    <source>
        <dbReference type="EMBL" id="MBM9505862.1"/>
    </source>
</evidence>
<dbReference type="Proteomes" id="UP000749040">
    <property type="component" value="Unassembled WGS sequence"/>
</dbReference>
<dbReference type="RefSeq" id="WP_205357727.1">
    <property type="nucleotide sequence ID" value="NZ_JADKYB010000007.1"/>
</dbReference>
<dbReference type="EMBL" id="JADKYB010000007">
    <property type="protein sequence ID" value="MBM9505862.1"/>
    <property type="molecule type" value="Genomic_DNA"/>
</dbReference>
<evidence type="ECO:0000313" key="3">
    <source>
        <dbReference type="Proteomes" id="UP000749040"/>
    </source>
</evidence>
<feature type="domain" description="Roadblock/LAMTOR2" evidence="1">
    <location>
        <begin position="9"/>
        <end position="102"/>
    </location>
</feature>
<accession>A0ABS2TR99</accession>
<comment type="caution">
    <text evidence="2">The sequence shown here is derived from an EMBL/GenBank/DDBJ whole genome shotgun (WGS) entry which is preliminary data.</text>
</comment>
<dbReference type="SUPFAM" id="SSF103196">
    <property type="entry name" value="Roadblock/LC7 domain"/>
    <property type="match status" value="1"/>
</dbReference>
<protein>
    <submittedName>
        <fullName evidence="2">Roadblock/LC7 domain-containing protein</fullName>
    </submittedName>
</protein>
<dbReference type="PANTHER" id="PTHR36222">
    <property type="entry name" value="SERINE PROTEASE INHIBITOR RV3364C"/>
    <property type="match status" value="1"/>
</dbReference>
<reference evidence="2 3" key="1">
    <citation type="submission" date="2021-01" db="EMBL/GenBank/DDBJ databases">
        <title>Streptomyces acididurans sp. nov., isolated from a peat swamp forest soil.</title>
        <authorList>
            <person name="Chantavorakit T."/>
            <person name="Duangmal K."/>
        </authorList>
    </citation>
    <scope>NUCLEOTIDE SEQUENCE [LARGE SCALE GENOMIC DNA]</scope>
    <source>
        <strain evidence="2 3">KK5PA1</strain>
    </source>
</reference>
<name>A0ABS2TR99_9ACTN</name>
<evidence type="ECO:0000259" key="1">
    <source>
        <dbReference type="SMART" id="SM00960"/>
    </source>
</evidence>
<dbReference type="InterPro" id="IPR004942">
    <property type="entry name" value="Roadblock/LAMTOR2_dom"/>
</dbReference>
<dbReference type="PANTHER" id="PTHR36222:SF1">
    <property type="entry name" value="SERINE PROTEASE INHIBITOR RV3364C"/>
    <property type="match status" value="1"/>
</dbReference>
<sequence>MTTTTDGGLERLLEQVLARTPGARHALLLSRDGLKLSLSPGLSADRGDQLAAIASGIQSLAHGASMEFGDGTGGVRQSMTEFHGGVLFIVEVGEGAHLAVIGEEDADAGLIGQRMNELAEHMAGRLRADPRLRTRAEAAEAPSGPGGKLAV</sequence>
<dbReference type="Gene3D" id="3.30.450.30">
    <property type="entry name" value="Dynein light chain 2a, cytoplasmic"/>
    <property type="match status" value="1"/>
</dbReference>
<dbReference type="SMART" id="SM00960">
    <property type="entry name" value="Robl_LC7"/>
    <property type="match status" value="1"/>
</dbReference>
<keyword evidence="3" id="KW-1185">Reference proteome</keyword>